<evidence type="ECO:0000256" key="9">
    <source>
        <dbReference type="RuleBase" id="RU363064"/>
    </source>
</evidence>
<dbReference type="Pfam" id="PF01235">
    <property type="entry name" value="Na_Ala_symp"/>
    <property type="match status" value="1"/>
</dbReference>
<feature type="transmembrane region" description="Helical" evidence="9">
    <location>
        <begin position="206"/>
        <end position="226"/>
    </location>
</feature>
<feature type="transmembrane region" description="Helical" evidence="9">
    <location>
        <begin position="336"/>
        <end position="362"/>
    </location>
</feature>
<protein>
    <submittedName>
        <fullName evidence="10">Sodium:alanine symporter family protein</fullName>
    </submittedName>
</protein>
<keyword evidence="7 9" id="KW-1133">Transmembrane helix</keyword>
<dbReference type="RefSeq" id="WP_230754615.1">
    <property type="nucleotide sequence ID" value="NZ_JAINWA010000001.1"/>
</dbReference>
<feature type="transmembrane region" description="Helical" evidence="9">
    <location>
        <begin position="180"/>
        <end position="199"/>
    </location>
</feature>
<evidence type="ECO:0000256" key="4">
    <source>
        <dbReference type="ARBA" id="ARBA00022475"/>
    </source>
</evidence>
<dbReference type="PANTHER" id="PTHR30330">
    <property type="entry name" value="AGSS FAMILY TRANSPORTER, SODIUM-ALANINE"/>
    <property type="match status" value="1"/>
</dbReference>
<reference evidence="10" key="1">
    <citation type="submission" date="2021-08" db="EMBL/GenBank/DDBJ databases">
        <title>Comparative analyses of Brucepasteria parasyntrophica and Teretinema zuelzerae.</title>
        <authorList>
            <person name="Song Y."/>
            <person name="Brune A."/>
        </authorList>
    </citation>
    <scope>NUCLEOTIDE SEQUENCE</scope>
    <source>
        <strain evidence="10">DSM 1903</strain>
    </source>
</reference>
<feature type="transmembrane region" description="Helical" evidence="9">
    <location>
        <begin position="65"/>
        <end position="89"/>
    </location>
</feature>
<dbReference type="GO" id="GO:0005886">
    <property type="term" value="C:plasma membrane"/>
    <property type="evidence" value="ECO:0007669"/>
    <property type="project" value="UniProtKB-SubCell"/>
</dbReference>
<dbReference type="InterPro" id="IPR001463">
    <property type="entry name" value="Na/Ala_symport"/>
</dbReference>
<evidence type="ECO:0000256" key="3">
    <source>
        <dbReference type="ARBA" id="ARBA00022448"/>
    </source>
</evidence>
<dbReference type="PANTHER" id="PTHR30330:SF3">
    <property type="entry name" value="TRANSCRIPTIONAL REGULATOR, LRP FAMILY"/>
    <property type="match status" value="1"/>
</dbReference>
<dbReference type="PRINTS" id="PR00175">
    <property type="entry name" value="NAALASMPORT"/>
</dbReference>
<feature type="transmembrane region" description="Helical" evidence="9">
    <location>
        <begin position="139"/>
        <end position="160"/>
    </location>
</feature>
<evidence type="ECO:0000256" key="5">
    <source>
        <dbReference type="ARBA" id="ARBA00022692"/>
    </source>
</evidence>
<evidence type="ECO:0000256" key="1">
    <source>
        <dbReference type="ARBA" id="ARBA00004651"/>
    </source>
</evidence>
<keyword evidence="11" id="KW-1185">Reference proteome</keyword>
<feature type="transmembrane region" description="Helical" evidence="9">
    <location>
        <begin position="383"/>
        <end position="402"/>
    </location>
</feature>
<evidence type="ECO:0000256" key="8">
    <source>
        <dbReference type="ARBA" id="ARBA00023136"/>
    </source>
</evidence>
<comment type="caution">
    <text evidence="10">The sequence shown here is derived from an EMBL/GenBank/DDBJ whole genome shotgun (WGS) entry which is preliminary data.</text>
</comment>
<accession>A0AAE3EHN8</accession>
<keyword evidence="4 9" id="KW-1003">Cell membrane</keyword>
<dbReference type="GO" id="GO:0005283">
    <property type="term" value="F:amino acid:sodium symporter activity"/>
    <property type="evidence" value="ECO:0007669"/>
    <property type="project" value="InterPro"/>
</dbReference>
<evidence type="ECO:0000313" key="10">
    <source>
        <dbReference type="EMBL" id="MCD1654405.1"/>
    </source>
</evidence>
<dbReference type="Gene3D" id="1.20.1740.10">
    <property type="entry name" value="Amino acid/polyamine transporter I"/>
    <property type="match status" value="1"/>
</dbReference>
<dbReference type="AlphaFoldDB" id="A0AAE3EHN8"/>
<keyword evidence="3 9" id="KW-0813">Transport</keyword>
<keyword evidence="5 9" id="KW-0812">Transmembrane</keyword>
<sequence>MERVLSLVSDFVWGPPVLVLLMGTGLYLTIRLKGLQLTQLPFALKQAFSPHQDHESAGDISHYQALMTALAATVGTGNIVGVATAVVVGGPGALVWMWLSAFVGMATKYGEAILAVKYRETDSKGMMAGGPMYYIEKGLNARWLGLIFAFFAVIASFGIGCGVQTNSIASAIRGTFQIPVHITAVFLMITLALVILGGIKTIGKVVSFFVPFMMIFYVSISLFVIVSNYELLPAVFSVIFSSAFSSQAIAGGLAGAAIRYGVARGVFSNEAGLGSAPIAAAAAICDHPGRQALVSMTQVFLDTIVICSMTGIILVMGGEYETGLKGAELTMSSFRIFVGGIGPYIVTIGLFLFAYSTVLGWSYYGERCINYLFGQRLIMPYRVLFIAVAGIGALSTNLDMIWNISDVFNGLMAIPNLIGLLALSGVIVSESKDFNEILRKEKKLRIRNSKK</sequence>
<comment type="subcellular location">
    <subcellularLocation>
        <location evidence="1 9">Cell membrane</location>
        <topology evidence="1 9">Multi-pass membrane protein</topology>
    </subcellularLocation>
</comment>
<feature type="transmembrane region" description="Helical" evidence="9">
    <location>
        <begin position="408"/>
        <end position="429"/>
    </location>
</feature>
<dbReference type="FunFam" id="1.20.1740.10:FF:000004">
    <property type="entry name" value="Sodium:alanine symporter family protein"/>
    <property type="match status" value="1"/>
</dbReference>
<feature type="transmembrane region" description="Helical" evidence="9">
    <location>
        <begin position="95"/>
        <end position="118"/>
    </location>
</feature>
<evidence type="ECO:0000256" key="2">
    <source>
        <dbReference type="ARBA" id="ARBA00009261"/>
    </source>
</evidence>
<feature type="transmembrane region" description="Helical" evidence="9">
    <location>
        <begin position="232"/>
        <end position="258"/>
    </location>
</feature>
<dbReference type="NCBIfam" id="TIGR00835">
    <property type="entry name" value="agcS"/>
    <property type="match status" value="1"/>
</dbReference>
<gene>
    <name evidence="10" type="ORF">K7J14_06765</name>
</gene>
<dbReference type="EMBL" id="JAINWA010000001">
    <property type="protein sequence ID" value="MCD1654405.1"/>
    <property type="molecule type" value="Genomic_DNA"/>
</dbReference>
<name>A0AAE3EHN8_9SPIR</name>
<keyword evidence="6 9" id="KW-0769">Symport</keyword>
<proteinExistence type="inferred from homology"/>
<dbReference type="Proteomes" id="UP001198163">
    <property type="component" value="Unassembled WGS sequence"/>
</dbReference>
<evidence type="ECO:0000256" key="7">
    <source>
        <dbReference type="ARBA" id="ARBA00022989"/>
    </source>
</evidence>
<feature type="transmembrane region" description="Helical" evidence="9">
    <location>
        <begin position="299"/>
        <end position="316"/>
    </location>
</feature>
<feature type="transmembrane region" description="Helical" evidence="9">
    <location>
        <begin position="12"/>
        <end position="30"/>
    </location>
</feature>
<evidence type="ECO:0000256" key="6">
    <source>
        <dbReference type="ARBA" id="ARBA00022847"/>
    </source>
</evidence>
<organism evidence="10 11">
    <name type="scientific">Teretinema zuelzerae</name>
    <dbReference type="NCBI Taxonomy" id="156"/>
    <lineage>
        <taxon>Bacteria</taxon>
        <taxon>Pseudomonadati</taxon>
        <taxon>Spirochaetota</taxon>
        <taxon>Spirochaetia</taxon>
        <taxon>Spirochaetales</taxon>
        <taxon>Treponemataceae</taxon>
        <taxon>Teretinema</taxon>
    </lineage>
</organism>
<evidence type="ECO:0000313" key="11">
    <source>
        <dbReference type="Proteomes" id="UP001198163"/>
    </source>
</evidence>
<keyword evidence="8 9" id="KW-0472">Membrane</keyword>
<comment type="similarity">
    <text evidence="2 9">Belongs to the alanine or glycine:cation symporter (AGCS) (TC 2.A.25) family.</text>
</comment>